<dbReference type="GO" id="GO:0000455">
    <property type="term" value="P:enzyme-directed rRNA pseudouridine synthesis"/>
    <property type="evidence" value="ECO:0007669"/>
    <property type="project" value="TreeGrafter"/>
</dbReference>
<evidence type="ECO:0000259" key="5">
    <source>
        <dbReference type="Pfam" id="PF00849"/>
    </source>
</evidence>
<dbReference type="GO" id="GO:0003723">
    <property type="term" value="F:RNA binding"/>
    <property type="evidence" value="ECO:0007669"/>
    <property type="project" value="InterPro"/>
</dbReference>
<dbReference type="InterPro" id="IPR020103">
    <property type="entry name" value="PsdUridine_synth_cat_dom_sf"/>
</dbReference>
<comment type="catalytic activity">
    <reaction evidence="1">
        <text>a uridine in RNA = a pseudouridine in RNA</text>
        <dbReference type="Rhea" id="RHEA:48348"/>
        <dbReference type="Rhea" id="RHEA-COMP:12068"/>
        <dbReference type="Rhea" id="RHEA-COMP:12069"/>
        <dbReference type="ChEBI" id="CHEBI:65314"/>
        <dbReference type="ChEBI" id="CHEBI:65315"/>
    </reaction>
</comment>
<dbReference type="Proteomes" id="UP000019488">
    <property type="component" value="Unassembled WGS sequence"/>
</dbReference>
<reference evidence="6" key="1">
    <citation type="journal article" date="2014" name="Genome Announc.">
        <title>Draft Genome Sequences of Two Lactobacillus Strains, L. farraginis JCM 14108T and L. composti JCM 14202T, Isolated from Compost of Distilled Shochu Residue.</title>
        <authorList>
            <person name="Yuki M."/>
            <person name="Oshima K."/>
            <person name="Suda W."/>
            <person name="Kitahara M."/>
            <person name="Kitamura K."/>
            <person name="Iida T."/>
            <person name="Hattori M."/>
            <person name="Ohkuma M."/>
        </authorList>
    </citation>
    <scope>NUCLEOTIDE SEQUENCE [LARGE SCALE GENOMIC DNA]</scope>
    <source>
        <strain evidence="6">JCM 14108</strain>
    </source>
</reference>
<dbReference type="Proteomes" id="UP000051966">
    <property type="component" value="Unassembled WGS sequence"/>
</dbReference>
<dbReference type="STRING" id="1423743.FD41_GL002007"/>
<evidence type="ECO:0000256" key="1">
    <source>
        <dbReference type="ARBA" id="ARBA00000073"/>
    </source>
</evidence>
<protein>
    <recommendedName>
        <fullName evidence="3">RNA pseudouridylate synthase</fullName>
    </recommendedName>
    <alternativeName>
        <fullName evidence="4">RNA-uridine isomerase</fullName>
    </alternativeName>
</protein>
<dbReference type="PROSITE" id="PS01129">
    <property type="entry name" value="PSI_RLU"/>
    <property type="match status" value="1"/>
</dbReference>
<evidence type="ECO:0000313" key="8">
    <source>
        <dbReference type="Proteomes" id="UP000019488"/>
    </source>
</evidence>
<dbReference type="InterPro" id="IPR006145">
    <property type="entry name" value="PsdUridine_synth_RsuA/RluA"/>
</dbReference>
<dbReference type="RefSeq" id="WP_035180321.1">
    <property type="nucleotide sequence ID" value="NZ_AZFY01000028.1"/>
</dbReference>
<evidence type="ECO:0000256" key="4">
    <source>
        <dbReference type="ARBA" id="ARBA00033164"/>
    </source>
</evidence>
<sequence>MQHNWLFNTTVPKSMDNQPLRYLLHQHWLLPKHLIFSLRSDNRILVNQHYLPVNFPVHYQDQVTLSFIPTDFQHPFPNVLADSAAALAVLYEDANLIIVNKRRGDKTHPNQPGEVGATINHLAAYLAAEDTLPYMVHRLDQETSGAILFAKNPAVVPSLVAEIAAKQVSRTYLAWVSGSDLPDQGTIDLPIGRDPQDKRKRRINGRHALKAITHYHVLRRTVGNSLLAIQLETGRTHQIRIHLAAINHPVVGDPLYNPVHDAPFLLLHSWQLSVPMPFHETTINVTAPLPPHFKTFEAGINSTRQSS</sequence>
<name>X0QEY7_9LACO</name>
<dbReference type="Pfam" id="PF00849">
    <property type="entry name" value="PseudoU_synth_2"/>
    <property type="match status" value="1"/>
</dbReference>
<dbReference type="EMBL" id="AZFY01000028">
    <property type="protein sequence ID" value="KRM10831.1"/>
    <property type="molecule type" value="Genomic_DNA"/>
</dbReference>
<dbReference type="InterPro" id="IPR050188">
    <property type="entry name" value="RluA_PseudoU_synthase"/>
</dbReference>
<proteinExistence type="inferred from homology"/>
<dbReference type="GO" id="GO:0140098">
    <property type="term" value="F:catalytic activity, acting on RNA"/>
    <property type="evidence" value="ECO:0007669"/>
    <property type="project" value="UniProtKB-ARBA"/>
</dbReference>
<comment type="caution">
    <text evidence="6">The sequence shown here is derived from an EMBL/GenBank/DDBJ whole genome shotgun (WGS) entry which is preliminary data.</text>
</comment>
<dbReference type="eggNOG" id="COG0564">
    <property type="taxonomic scope" value="Bacteria"/>
</dbReference>
<evidence type="ECO:0000256" key="3">
    <source>
        <dbReference type="ARBA" id="ARBA00031870"/>
    </source>
</evidence>
<keyword evidence="9" id="KW-1185">Reference proteome</keyword>
<dbReference type="PANTHER" id="PTHR21600">
    <property type="entry name" value="MITOCHONDRIAL RNA PSEUDOURIDINE SYNTHASE"/>
    <property type="match status" value="1"/>
</dbReference>
<evidence type="ECO:0000313" key="9">
    <source>
        <dbReference type="Proteomes" id="UP000051966"/>
    </source>
</evidence>
<reference evidence="7 9" key="2">
    <citation type="journal article" date="2015" name="Genome Announc.">
        <title>Expanding the biotechnology potential of lactobacilli through comparative genomics of 213 strains and associated genera.</title>
        <authorList>
            <person name="Sun Z."/>
            <person name="Harris H.M."/>
            <person name="McCann A."/>
            <person name="Guo C."/>
            <person name="Argimon S."/>
            <person name="Zhang W."/>
            <person name="Yang X."/>
            <person name="Jeffery I.B."/>
            <person name="Cooney J.C."/>
            <person name="Kagawa T.F."/>
            <person name="Liu W."/>
            <person name="Song Y."/>
            <person name="Salvetti E."/>
            <person name="Wrobel A."/>
            <person name="Rasinkangas P."/>
            <person name="Parkhill J."/>
            <person name="Rea M.C."/>
            <person name="O'Sullivan O."/>
            <person name="Ritari J."/>
            <person name="Douillard F.P."/>
            <person name="Paul Ross R."/>
            <person name="Yang R."/>
            <person name="Briner A.E."/>
            <person name="Felis G.E."/>
            <person name="de Vos W.M."/>
            <person name="Barrangou R."/>
            <person name="Klaenhammer T.R."/>
            <person name="Caufield P.W."/>
            <person name="Cui Y."/>
            <person name="Zhang H."/>
            <person name="O'Toole P.W."/>
        </authorList>
    </citation>
    <scope>NUCLEOTIDE SEQUENCE [LARGE SCALE GENOMIC DNA]</scope>
    <source>
        <strain evidence="7 9">DSM 18382</strain>
    </source>
</reference>
<dbReference type="PANTHER" id="PTHR21600:SF87">
    <property type="entry name" value="RNA PSEUDOURIDYLATE SYNTHASE DOMAIN-CONTAINING PROTEIN 1"/>
    <property type="match status" value="1"/>
</dbReference>
<dbReference type="CDD" id="cd02869">
    <property type="entry name" value="PseudoU_synth_RluA_like"/>
    <property type="match status" value="1"/>
</dbReference>
<dbReference type="GO" id="GO:0009982">
    <property type="term" value="F:pseudouridine synthase activity"/>
    <property type="evidence" value="ECO:0007669"/>
    <property type="project" value="InterPro"/>
</dbReference>
<dbReference type="AlphaFoldDB" id="X0QEY7"/>
<evidence type="ECO:0000313" key="6">
    <source>
        <dbReference type="EMBL" id="GAF37185.1"/>
    </source>
</evidence>
<dbReference type="InterPro" id="IPR006224">
    <property type="entry name" value="PsdUridine_synth_RluA-like_CS"/>
</dbReference>
<dbReference type="OrthoDB" id="9773999at2"/>
<dbReference type="Gene3D" id="3.30.2350.10">
    <property type="entry name" value="Pseudouridine synthase"/>
    <property type="match status" value="1"/>
</dbReference>
<organism evidence="6 8">
    <name type="scientific">Lentilactobacillus farraginis DSM 18382 = JCM 14108</name>
    <dbReference type="NCBI Taxonomy" id="1423743"/>
    <lineage>
        <taxon>Bacteria</taxon>
        <taxon>Bacillati</taxon>
        <taxon>Bacillota</taxon>
        <taxon>Bacilli</taxon>
        <taxon>Lactobacillales</taxon>
        <taxon>Lactobacillaceae</taxon>
        <taxon>Lentilactobacillus</taxon>
    </lineage>
</organism>
<evidence type="ECO:0000256" key="2">
    <source>
        <dbReference type="ARBA" id="ARBA00010876"/>
    </source>
</evidence>
<comment type="similarity">
    <text evidence="2">Belongs to the pseudouridine synthase RluA family.</text>
</comment>
<dbReference type="SUPFAM" id="SSF55120">
    <property type="entry name" value="Pseudouridine synthase"/>
    <property type="match status" value="1"/>
</dbReference>
<accession>X0QEY7</accession>
<dbReference type="EMBL" id="BAKI01000026">
    <property type="protein sequence ID" value="GAF37185.1"/>
    <property type="molecule type" value="Genomic_DNA"/>
</dbReference>
<dbReference type="PATRIC" id="fig|1423743.5.peg.2067"/>
<evidence type="ECO:0000313" key="7">
    <source>
        <dbReference type="EMBL" id="KRM10831.1"/>
    </source>
</evidence>
<gene>
    <name evidence="7" type="ORF">FD41_GL002007</name>
    <name evidence="6" type="ORF">JCM14108_2203</name>
</gene>
<feature type="domain" description="Pseudouridine synthase RsuA/RluA-like" evidence="5">
    <location>
        <begin position="95"/>
        <end position="245"/>
    </location>
</feature>